<comment type="caution">
    <text evidence="2">The sequence shown here is derived from an EMBL/GenBank/DDBJ whole genome shotgun (WGS) entry which is preliminary data.</text>
</comment>
<feature type="compositionally biased region" description="Basic residues" evidence="1">
    <location>
        <begin position="82"/>
        <end position="92"/>
    </location>
</feature>
<sequence length="378" mass="43103">MEEKFGRALQSGPREFLVLVEKHQSRPDKFALKTALWSWSLHASASSKSKLCDALSLATSQAVFAFENLSDDNETPKTPSPPKKKRRKRSSRNHNSEAEEEDEEEDDTAGRNRRRRLGLLNALRGYAHLAQLCVTHPEKEKGFFPPWDVFPVVQTLHEKLVLFEEDVALQDCVSGMCELWWRESWAGRESLIAQSLPCLLSKSLSAGRKIDVHRVYAMREAFTFFDFTDEESIHDLKHLLIRCVVTPLYVRTEEGRRFISFLLGLNAQLANDVLAIIRSQIPFGRASILEAYGQILYKAWRVAKDSSLHEIHNSCMQGLVEGAIYASSKTLASSIRKLLQGFINQRTQEGVEALLFRLQEPILFRALQACIKQILTRF</sequence>
<dbReference type="GO" id="GO:0005634">
    <property type="term" value="C:nucleus"/>
    <property type="evidence" value="ECO:0007669"/>
    <property type="project" value="InterPro"/>
</dbReference>
<gene>
    <name evidence="2" type="ORF">KI387_023244</name>
</gene>
<accession>A0AA38LBL7</accession>
<dbReference type="AlphaFoldDB" id="A0AA38LBL7"/>
<proteinExistence type="predicted"/>
<protein>
    <submittedName>
        <fullName evidence="2">Uncharacterized protein</fullName>
    </submittedName>
</protein>
<feature type="compositionally biased region" description="Acidic residues" evidence="1">
    <location>
        <begin position="98"/>
        <end position="107"/>
    </location>
</feature>
<keyword evidence="3" id="KW-1185">Reference proteome</keyword>
<dbReference type="GO" id="GO:0000796">
    <property type="term" value="C:condensin complex"/>
    <property type="evidence" value="ECO:0007669"/>
    <property type="project" value="TreeGrafter"/>
</dbReference>
<reference evidence="2 3" key="1">
    <citation type="journal article" date="2021" name="Nat. Plants">
        <title>The Taxus genome provides insights into paclitaxel biosynthesis.</title>
        <authorList>
            <person name="Xiong X."/>
            <person name="Gou J."/>
            <person name="Liao Q."/>
            <person name="Li Y."/>
            <person name="Zhou Q."/>
            <person name="Bi G."/>
            <person name="Li C."/>
            <person name="Du R."/>
            <person name="Wang X."/>
            <person name="Sun T."/>
            <person name="Guo L."/>
            <person name="Liang H."/>
            <person name="Lu P."/>
            <person name="Wu Y."/>
            <person name="Zhang Z."/>
            <person name="Ro D.K."/>
            <person name="Shang Y."/>
            <person name="Huang S."/>
            <person name="Yan J."/>
        </authorList>
    </citation>
    <scope>NUCLEOTIDE SEQUENCE [LARGE SCALE GENOMIC DNA]</scope>
    <source>
        <strain evidence="2">Ta-2019</strain>
    </source>
</reference>
<dbReference type="PANTHER" id="PTHR16199">
    <property type="entry name" value="CONDENSIN-2 COMPLEX SUBUNIT G2"/>
    <property type="match status" value="1"/>
</dbReference>
<evidence type="ECO:0000313" key="3">
    <source>
        <dbReference type="Proteomes" id="UP000824469"/>
    </source>
</evidence>
<dbReference type="EMBL" id="JAHRHJ020000005">
    <property type="protein sequence ID" value="KAH9314617.1"/>
    <property type="molecule type" value="Genomic_DNA"/>
</dbReference>
<organism evidence="2 3">
    <name type="scientific">Taxus chinensis</name>
    <name type="common">Chinese yew</name>
    <name type="synonym">Taxus wallichiana var. chinensis</name>
    <dbReference type="NCBI Taxonomy" id="29808"/>
    <lineage>
        <taxon>Eukaryota</taxon>
        <taxon>Viridiplantae</taxon>
        <taxon>Streptophyta</taxon>
        <taxon>Embryophyta</taxon>
        <taxon>Tracheophyta</taxon>
        <taxon>Spermatophyta</taxon>
        <taxon>Pinopsida</taxon>
        <taxon>Pinidae</taxon>
        <taxon>Conifers II</taxon>
        <taxon>Cupressales</taxon>
        <taxon>Taxaceae</taxon>
        <taxon>Taxus</taxon>
    </lineage>
</organism>
<dbReference type="PANTHER" id="PTHR16199:SF4">
    <property type="entry name" value="CONDENSIN-2 COMPLEX SUBUNIT G2"/>
    <property type="match status" value="1"/>
</dbReference>
<dbReference type="Pfam" id="PF12422">
    <property type="entry name" value="Condensin2nSMC"/>
    <property type="match status" value="1"/>
</dbReference>
<dbReference type="GO" id="GO:0000070">
    <property type="term" value="P:mitotic sister chromatid segregation"/>
    <property type="evidence" value="ECO:0007669"/>
    <property type="project" value="TreeGrafter"/>
</dbReference>
<dbReference type="Proteomes" id="UP000824469">
    <property type="component" value="Unassembled WGS sequence"/>
</dbReference>
<evidence type="ECO:0000256" key="1">
    <source>
        <dbReference type="SAM" id="MobiDB-lite"/>
    </source>
</evidence>
<name>A0AA38LBL7_TAXCH</name>
<dbReference type="InterPro" id="IPR024741">
    <property type="entry name" value="Condensin2_G2"/>
</dbReference>
<feature type="region of interest" description="Disordered" evidence="1">
    <location>
        <begin position="70"/>
        <end position="110"/>
    </location>
</feature>
<evidence type="ECO:0000313" key="2">
    <source>
        <dbReference type="EMBL" id="KAH9314617.1"/>
    </source>
</evidence>